<keyword evidence="2" id="KW-1185">Reference proteome</keyword>
<name>A0ABN7EB71_SPIIN</name>
<dbReference type="Proteomes" id="UP001189122">
    <property type="component" value="Unassembled WGS sequence"/>
</dbReference>
<sequence>MAAKTTATTAVFSLVNLLFAPVCLCLAARNRFLGLNLRIPEDVALLLNFCGRPVPAGLSSIADREKRGK</sequence>
<protein>
    <recommendedName>
        <fullName evidence="3">Secreted protein</fullName>
    </recommendedName>
</protein>
<organism evidence="1 2">
    <name type="scientific">Spirodela intermedia</name>
    <name type="common">Intermediate duckweed</name>
    <dbReference type="NCBI Taxonomy" id="51605"/>
    <lineage>
        <taxon>Eukaryota</taxon>
        <taxon>Viridiplantae</taxon>
        <taxon>Streptophyta</taxon>
        <taxon>Embryophyta</taxon>
        <taxon>Tracheophyta</taxon>
        <taxon>Spermatophyta</taxon>
        <taxon>Magnoliopsida</taxon>
        <taxon>Liliopsida</taxon>
        <taxon>Araceae</taxon>
        <taxon>Lemnoideae</taxon>
        <taxon>Spirodela</taxon>
    </lineage>
</organism>
<comment type="caution">
    <text evidence="1">The sequence shown here is derived from an EMBL/GenBank/DDBJ whole genome shotgun (WGS) entry which is preliminary data.</text>
</comment>
<evidence type="ECO:0000313" key="1">
    <source>
        <dbReference type="EMBL" id="CAA6674334.1"/>
    </source>
</evidence>
<evidence type="ECO:0008006" key="3">
    <source>
        <dbReference type="Google" id="ProtNLM"/>
    </source>
</evidence>
<accession>A0ABN7EB71</accession>
<evidence type="ECO:0000313" key="2">
    <source>
        <dbReference type="Proteomes" id="UP001189122"/>
    </source>
</evidence>
<gene>
    <name evidence="1" type="ORF">SI7747_UN020692</name>
</gene>
<dbReference type="SUPFAM" id="SSF47699">
    <property type="entry name" value="Bifunctional inhibitor/lipid-transfer protein/seed storage 2S albumin"/>
    <property type="match status" value="1"/>
</dbReference>
<dbReference type="EMBL" id="CACRZD030000099">
    <property type="protein sequence ID" value="CAA6674334.1"/>
    <property type="molecule type" value="Genomic_DNA"/>
</dbReference>
<reference evidence="2" key="1">
    <citation type="journal article" date="2020" name="Sci. Rep.">
        <title>Chromosome-scale genome assembly for the duckweed Spirodela intermedia, integrating cytogenetic maps, PacBio and Oxford Nanopore libraries.</title>
        <authorList>
            <person name="Hoang P.T.N."/>
            <person name="Fiebig A."/>
            <person name="Novak P."/>
            <person name="Macas J."/>
            <person name="Cao H.X."/>
            <person name="Stepanenko A."/>
            <person name="Chen G."/>
            <person name="Borisjuk N."/>
            <person name="Scholz U."/>
            <person name="Schubert I."/>
        </authorList>
    </citation>
    <scope>NUCLEOTIDE SEQUENCE [LARGE SCALE GENOMIC DNA]</scope>
</reference>
<dbReference type="InterPro" id="IPR036312">
    <property type="entry name" value="Bifun_inhib/LTP/seed_sf"/>
</dbReference>
<dbReference type="Gene3D" id="1.10.110.10">
    <property type="entry name" value="Plant lipid-transfer and hydrophobic proteins"/>
    <property type="match status" value="1"/>
</dbReference>
<proteinExistence type="predicted"/>